<feature type="compositionally biased region" description="Basic and acidic residues" evidence="1">
    <location>
        <begin position="65"/>
        <end position="75"/>
    </location>
</feature>
<proteinExistence type="predicted"/>
<keyword evidence="3" id="KW-1185">Reference proteome</keyword>
<evidence type="ECO:0000313" key="3">
    <source>
        <dbReference type="Proteomes" id="UP001472677"/>
    </source>
</evidence>
<feature type="region of interest" description="Disordered" evidence="1">
    <location>
        <begin position="61"/>
        <end position="83"/>
    </location>
</feature>
<organism evidence="2 3">
    <name type="scientific">Hibiscus sabdariffa</name>
    <name type="common">roselle</name>
    <dbReference type="NCBI Taxonomy" id="183260"/>
    <lineage>
        <taxon>Eukaryota</taxon>
        <taxon>Viridiplantae</taxon>
        <taxon>Streptophyta</taxon>
        <taxon>Embryophyta</taxon>
        <taxon>Tracheophyta</taxon>
        <taxon>Spermatophyta</taxon>
        <taxon>Magnoliopsida</taxon>
        <taxon>eudicotyledons</taxon>
        <taxon>Gunneridae</taxon>
        <taxon>Pentapetalae</taxon>
        <taxon>rosids</taxon>
        <taxon>malvids</taxon>
        <taxon>Malvales</taxon>
        <taxon>Malvaceae</taxon>
        <taxon>Malvoideae</taxon>
        <taxon>Hibiscus</taxon>
    </lineage>
</organism>
<reference evidence="2 3" key="1">
    <citation type="journal article" date="2024" name="G3 (Bethesda)">
        <title>Genome assembly of Hibiscus sabdariffa L. provides insights into metabolisms of medicinal natural products.</title>
        <authorList>
            <person name="Kim T."/>
        </authorList>
    </citation>
    <scope>NUCLEOTIDE SEQUENCE [LARGE SCALE GENOMIC DNA]</scope>
    <source>
        <strain evidence="2">TK-2024</strain>
        <tissue evidence="2">Old leaves</tissue>
    </source>
</reference>
<name>A0ABR2A4Z2_9ROSI</name>
<comment type="caution">
    <text evidence="2">The sequence shown here is derived from an EMBL/GenBank/DDBJ whole genome shotgun (WGS) entry which is preliminary data.</text>
</comment>
<dbReference type="Proteomes" id="UP001472677">
    <property type="component" value="Unassembled WGS sequence"/>
</dbReference>
<feature type="region of interest" description="Disordered" evidence="1">
    <location>
        <begin position="1"/>
        <end position="21"/>
    </location>
</feature>
<dbReference type="EMBL" id="JBBPBM010001031">
    <property type="protein sequence ID" value="KAK8488109.1"/>
    <property type="molecule type" value="Genomic_DNA"/>
</dbReference>
<sequence length="83" mass="8872">MAGGPGSQNTEVVQAPGLEKSGPVPFLCWVGLTGSVRVTYRVTGSAPKGGKPFILHHLFDPTPTKVREGDSRESVGRLPQRHH</sequence>
<evidence type="ECO:0000313" key="2">
    <source>
        <dbReference type="EMBL" id="KAK8488109.1"/>
    </source>
</evidence>
<accession>A0ABR2A4Z2</accession>
<gene>
    <name evidence="2" type="ORF">V6N12_074725</name>
</gene>
<evidence type="ECO:0000256" key="1">
    <source>
        <dbReference type="SAM" id="MobiDB-lite"/>
    </source>
</evidence>
<protein>
    <submittedName>
        <fullName evidence="2">Uncharacterized protein</fullName>
    </submittedName>
</protein>